<protein>
    <submittedName>
        <fullName evidence="1">Uncharacterized protein</fullName>
    </submittedName>
</protein>
<gene>
    <name evidence="1" type="ORF">AEK19_MT1437</name>
</gene>
<name>A0A1Y0B2K9_9LAMI</name>
<proteinExistence type="predicted"/>
<keyword evidence="1" id="KW-0496">Mitochondrion</keyword>
<dbReference type="AlphaFoldDB" id="A0A1Y0B2K9"/>
<geneLocation type="mitochondrion" evidence="1"/>
<reference evidence="1" key="1">
    <citation type="submission" date="2017-03" db="EMBL/GenBank/DDBJ databases">
        <title>The mitochondrial genome of the carnivorous plant Utricularia reniformis (Lentibulariaceae): structure, comparative analysis and evolutionary landmarks.</title>
        <authorList>
            <person name="Silva S.R."/>
            <person name="Alvarenga D.O."/>
            <person name="Michael T.P."/>
            <person name="Miranda V.F.O."/>
            <person name="Varani A.M."/>
        </authorList>
    </citation>
    <scope>NUCLEOTIDE SEQUENCE</scope>
</reference>
<organism evidence="1">
    <name type="scientific">Utricularia reniformis</name>
    <dbReference type="NCBI Taxonomy" id="192314"/>
    <lineage>
        <taxon>Eukaryota</taxon>
        <taxon>Viridiplantae</taxon>
        <taxon>Streptophyta</taxon>
        <taxon>Embryophyta</taxon>
        <taxon>Tracheophyta</taxon>
        <taxon>Spermatophyta</taxon>
        <taxon>Magnoliopsida</taxon>
        <taxon>eudicotyledons</taxon>
        <taxon>Gunneridae</taxon>
        <taxon>Pentapetalae</taxon>
        <taxon>asterids</taxon>
        <taxon>lamiids</taxon>
        <taxon>Lamiales</taxon>
        <taxon>Lentibulariaceae</taxon>
        <taxon>Utricularia</taxon>
    </lineage>
</organism>
<accession>A0A1Y0B2K9</accession>
<dbReference type="EMBL" id="KY774314">
    <property type="protein sequence ID" value="ART31630.1"/>
    <property type="molecule type" value="Genomic_DNA"/>
</dbReference>
<evidence type="ECO:0000313" key="1">
    <source>
        <dbReference type="EMBL" id="ART31630.1"/>
    </source>
</evidence>
<sequence>MSLELVSGTRADETIRAFHLKYSHRVEACGFAAQVAFGCFGTHFKVQIIRNDVQFRIIKARHSFSFKVKTLFYSIRIWLYDKGSVREAGIVRRGYFQSPIGGA</sequence>